<comment type="caution">
    <text evidence="3">The sequence shown here is derived from an EMBL/GenBank/DDBJ whole genome shotgun (WGS) entry which is preliminary data.</text>
</comment>
<feature type="domain" description="Nbr1 FW" evidence="1">
    <location>
        <begin position="287"/>
        <end position="379"/>
    </location>
</feature>
<dbReference type="Proteomes" id="UP000179275">
    <property type="component" value="Unassembled WGS sequence"/>
</dbReference>
<evidence type="ECO:0000259" key="2">
    <source>
        <dbReference type="Pfam" id="PF18998"/>
    </source>
</evidence>
<reference evidence="3 4" key="1">
    <citation type="journal article" date="2016" name="Nat. Commun.">
        <title>Thousands of microbial genomes shed light on interconnected biogeochemical processes in an aquifer system.</title>
        <authorList>
            <person name="Anantharaman K."/>
            <person name="Brown C.T."/>
            <person name="Hug L.A."/>
            <person name="Sharon I."/>
            <person name="Castelle C.J."/>
            <person name="Probst A.J."/>
            <person name="Thomas B.C."/>
            <person name="Singh A."/>
            <person name="Wilkins M.J."/>
            <person name="Karaoz U."/>
            <person name="Brodie E.L."/>
            <person name="Williams K.H."/>
            <person name="Hubbard S.S."/>
            <person name="Banfield J.F."/>
        </authorList>
    </citation>
    <scope>NUCLEOTIDE SEQUENCE [LARGE SCALE GENOMIC DNA]</scope>
</reference>
<dbReference type="Pfam" id="PF18998">
    <property type="entry name" value="Flg_new_2"/>
    <property type="match status" value="1"/>
</dbReference>
<dbReference type="Gene3D" id="2.60.40.10">
    <property type="entry name" value="Immunoglobulins"/>
    <property type="match status" value="3"/>
</dbReference>
<name>A0A1F6W385_9BACT</name>
<evidence type="ECO:0000313" key="3">
    <source>
        <dbReference type="EMBL" id="OGI76408.1"/>
    </source>
</evidence>
<evidence type="ECO:0008006" key="5">
    <source>
        <dbReference type="Google" id="ProtNLM"/>
    </source>
</evidence>
<proteinExistence type="predicted"/>
<dbReference type="AlphaFoldDB" id="A0A1F6W385"/>
<feature type="domain" description="Bacterial repeat" evidence="2">
    <location>
        <begin position="814"/>
        <end position="876"/>
    </location>
</feature>
<organism evidence="3 4">
    <name type="scientific">Candidatus Nomurabacteria bacterium RIFCSPHIGHO2_02_FULL_42_19</name>
    <dbReference type="NCBI Taxonomy" id="1801756"/>
    <lineage>
        <taxon>Bacteria</taxon>
        <taxon>Candidatus Nomuraibacteriota</taxon>
    </lineage>
</organism>
<dbReference type="STRING" id="1801756.A3C67_00945"/>
<gene>
    <name evidence="3" type="ORF">A3C67_00945</name>
</gene>
<sequence length="884" mass="94130">MPLNKKAILFLIPILFTTGYFFSNFTTVHASDWQSSLAILCDYLDEVSGVNESGYCPGSSFQYVEYSGGHQIYGLGSMAVGQYIEIIGEGYGRAEWCLNGNGIWLNGPCWATTNIDVIDDAPPRSVWIEFFNVNPNDYSLAYNHFMMQLYANDAKWNLTGNPITVNGQVSNGPPLIIKGRKVSANFTSVPTQVAVNDTFDVYWNWQWYMSGRDFWTTGDINCSWVDDPYNPYANCTALAGSGQGTVHISASGPTGQGEQTVQDSRDITIDSTAANADAVCVSITAPATVQVNQAFTATATMKNTGGVTWENATGEYSLGSQPQDNMTWALNRIPLPSQPIVTNQEVTFTINATAPGTTGTYPFNWKMVDDGGGHGWFGETCQGNSGAGINVTESVSSPTGLNSVCNAAGNQLTRSWDPVAGATSYLINLNFLANDNGGWFISDPPDINGYFVTTTTDTVPVTPGASYNWWIHAMANGVYSPAAVSGTVVCNAAPPPTVDNVTISSPTIVPDNSTQYNIVVTGSDPGGGSKISSEYALINFQGSNGDGTEAKARGYFTWSSTEPAWSVPCTGNGGGNALLQGSYGSQYIYSLDSCINTVSGNTRTTTFTVRFNSSFTAPTTNNDISGFVVNTDGNSDGWDNFDLNFGLAAAPVDGAEFISQNVPASVTVDEVFQVTITMKNTGTTIWDSDAFYRIGLLEPSPPVNEGPWGKWWDYITSDVAIGATKVFTFDLTAPSSIFTGRGCTTTSATSMNCNFLWQMVHDAYNTLYTPNIPPGWFGDQTPPSVFITVNAALPTYTLTVIGDAGGTISSNDGTINGSCTPAACSVTYVSPTTVTLTATPSSSFYTFVGWSGTCSGTGTCSVAVGSSTTVSANFAPRSFNYIEF</sequence>
<dbReference type="InterPro" id="IPR013783">
    <property type="entry name" value="Ig-like_fold"/>
</dbReference>
<dbReference type="Pfam" id="PF16158">
    <property type="entry name" value="N_BRCA1_IG"/>
    <property type="match status" value="1"/>
</dbReference>
<evidence type="ECO:0000259" key="1">
    <source>
        <dbReference type="Pfam" id="PF16158"/>
    </source>
</evidence>
<evidence type="ECO:0000313" key="4">
    <source>
        <dbReference type="Proteomes" id="UP000179275"/>
    </source>
</evidence>
<dbReference type="EMBL" id="MFUG01000004">
    <property type="protein sequence ID" value="OGI76408.1"/>
    <property type="molecule type" value="Genomic_DNA"/>
</dbReference>
<protein>
    <recommendedName>
        <fullName evidence="5">Bacterial repeat domain-containing protein</fullName>
    </recommendedName>
</protein>
<accession>A0A1F6W385</accession>
<dbReference type="InterPro" id="IPR032350">
    <property type="entry name" value="Nbr1_FW"/>
</dbReference>
<dbReference type="InterPro" id="IPR044060">
    <property type="entry name" value="Bacterial_rp_domain"/>
</dbReference>